<evidence type="ECO:0000256" key="3">
    <source>
        <dbReference type="ARBA" id="ARBA00022490"/>
    </source>
</evidence>
<name>A0A9W7AQ77_9STRA</name>
<feature type="region of interest" description="Disordered" evidence="6">
    <location>
        <begin position="717"/>
        <end position="736"/>
    </location>
</feature>
<comment type="caution">
    <text evidence="7">The sequence shown here is derived from an EMBL/GenBank/DDBJ whole genome shotgun (WGS) entry which is preliminary data.</text>
</comment>
<dbReference type="Gene3D" id="1.25.10.10">
    <property type="entry name" value="Leucine-rich Repeat Variant"/>
    <property type="match status" value="1"/>
</dbReference>
<dbReference type="AlphaFoldDB" id="A0A9W7AQ77"/>
<dbReference type="InterPro" id="IPR040122">
    <property type="entry name" value="Importin_beta"/>
</dbReference>
<keyword evidence="3" id="KW-0963">Cytoplasm</keyword>
<reference evidence="8" key="1">
    <citation type="journal article" date="2023" name="Commun. Biol.">
        <title>Genome analysis of Parmales, the sister group of diatoms, reveals the evolutionary specialization of diatoms from phago-mixotrophs to photoautotrophs.</title>
        <authorList>
            <person name="Ban H."/>
            <person name="Sato S."/>
            <person name="Yoshikawa S."/>
            <person name="Yamada K."/>
            <person name="Nakamura Y."/>
            <person name="Ichinomiya M."/>
            <person name="Sato N."/>
            <person name="Blanc-Mathieu R."/>
            <person name="Endo H."/>
            <person name="Kuwata A."/>
            <person name="Ogata H."/>
        </authorList>
    </citation>
    <scope>NUCLEOTIDE SEQUENCE [LARGE SCALE GENOMIC DNA]</scope>
    <source>
        <strain evidence="8">NIES 3701</strain>
    </source>
</reference>
<dbReference type="Proteomes" id="UP001165085">
    <property type="component" value="Unassembled WGS sequence"/>
</dbReference>
<sequence>MEFELLKSLGSPDSDTRHRGESYLAQIRQTPAQFCSVMIAGIEQCDALAAERLRAEPGVSLAELFASHQMAFIIMRSTINGRASQGMPEPKDFFYSLSTEQQEYLKDYLLSYLSRRLLNTYLPALKSCACIVGELAGHLFEEAGDLEEALSMWPALLSTLSGLATPSSSDESRQASMYAFSNGIMEHLAYHFTTSLDPQSTAGLLQSQVMEGCRQIAISGLGDAKLSVRTDAMKATMLLLEFLHQEETLAPFASLPVAMTKTFVACIEDAHSPSGVAPGLLTFALEAVEVMIELVSCGLTIMKPCLPDLAKIAVQATHAPGSLDPDSDLDAIRRLCMELALTITEVSPTLCRKLTFPSSSPPPSPPTVSFVELMIFSCFQLMKERIDFETDEEWITSEFKEPDPDHIDHCKLGTASLLRCFDTLGINSSWSIATQILDRYLKSQNMLEQDAAISALSAMSYYMDDIESHQKLFHLVLPFIGGSPRTSFKAISFLALSSDVLTYDASARRIIIPALLNQTTKQTQPSARIRAHALDAVGQFLENQLRPEETADWADAALGRFTTACTEGPLMVMENAITAIGSFAASSPASSFNKYYSVIMPILKNLLNSTSSISAESQYKPADFFVLRSKALETISILFTATDVGLIAADMTDIMTTTAHFDLDNLDASDPFKTFVIKMWMRISKVTGPAFVPYLPHIMPEIIKSLEVSVTCEVPSYHDSDSDDYSEGDEEERENDNWMNNNLSTIVKEDGSKILVQTTQIEEQSAALHATLFLTSNLQHHMYPYAARICLSLEKLITNGSDYLHASESLEYAIIALTELVRAVKRHETFDVEAKNASATRQTMALLLRVVGRTVCDDNVEVQECCFQAVKDAIGYANFDYRTVANDCYNYEIEVSRVGEIKDRVDFSRSELEALVNLAIGSLSASLQRKAVRKAEASVLSQDGDYDDECADEDFGANQQEEGLQLLIAEFLGTAAKVYGDKWLELEAVRRTLIPNLMNMGLAHSERCDRKFALMVLVDILEFVVLPFCDSAGKAQFVESFLEVLKVGLELEEGTDEFTLESATHGALTIALNFRQAFVEEVKTKCMAIIGEDDGGKWMKTSVENAKRALAIVGVKFV</sequence>
<keyword evidence="2" id="KW-0813">Transport</keyword>
<accession>A0A9W7AQ77</accession>
<dbReference type="GO" id="GO:0005737">
    <property type="term" value="C:cytoplasm"/>
    <property type="evidence" value="ECO:0007669"/>
    <property type="project" value="UniProtKB-SubCell"/>
</dbReference>
<dbReference type="PANTHER" id="PTHR10527">
    <property type="entry name" value="IMPORTIN BETA"/>
    <property type="match status" value="1"/>
</dbReference>
<evidence type="ECO:0000256" key="4">
    <source>
        <dbReference type="ARBA" id="ARBA00022737"/>
    </source>
</evidence>
<protein>
    <submittedName>
        <fullName evidence="7">Uncharacterized protein</fullName>
    </submittedName>
</protein>
<dbReference type="InterPro" id="IPR011989">
    <property type="entry name" value="ARM-like"/>
</dbReference>
<feature type="compositionally biased region" description="Acidic residues" evidence="6">
    <location>
        <begin position="721"/>
        <end position="734"/>
    </location>
</feature>
<dbReference type="OrthoDB" id="543373at2759"/>
<evidence type="ECO:0000313" key="7">
    <source>
        <dbReference type="EMBL" id="GMH71905.1"/>
    </source>
</evidence>
<dbReference type="EMBL" id="BRXY01000152">
    <property type="protein sequence ID" value="GMH71905.1"/>
    <property type="molecule type" value="Genomic_DNA"/>
</dbReference>
<evidence type="ECO:0000256" key="2">
    <source>
        <dbReference type="ARBA" id="ARBA00022448"/>
    </source>
</evidence>
<keyword evidence="8" id="KW-1185">Reference proteome</keyword>
<evidence type="ECO:0000256" key="1">
    <source>
        <dbReference type="ARBA" id="ARBA00004496"/>
    </source>
</evidence>
<dbReference type="InterPro" id="IPR016024">
    <property type="entry name" value="ARM-type_fold"/>
</dbReference>
<proteinExistence type="predicted"/>
<dbReference type="SUPFAM" id="SSF48371">
    <property type="entry name" value="ARM repeat"/>
    <property type="match status" value="1"/>
</dbReference>
<evidence type="ECO:0000313" key="8">
    <source>
        <dbReference type="Proteomes" id="UP001165085"/>
    </source>
</evidence>
<organism evidence="7 8">
    <name type="scientific">Triparma strigata</name>
    <dbReference type="NCBI Taxonomy" id="1606541"/>
    <lineage>
        <taxon>Eukaryota</taxon>
        <taxon>Sar</taxon>
        <taxon>Stramenopiles</taxon>
        <taxon>Ochrophyta</taxon>
        <taxon>Bolidophyceae</taxon>
        <taxon>Parmales</taxon>
        <taxon>Triparmaceae</taxon>
        <taxon>Triparma</taxon>
    </lineage>
</organism>
<gene>
    <name evidence="7" type="ORF">TrST_g1487</name>
</gene>
<evidence type="ECO:0000256" key="5">
    <source>
        <dbReference type="ARBA" id="ARBA00022927"/>
    </source>
</evidence>
<keyword evidence="5" id="KW-0653">Protein transport</keyword>
<comment type="subcellular location">
    <subcellularLocation>
        <location evidence="1">Cytoplasm</location>
    </subcellularLocation>
</comment>
<evidence type="ECO:0000256" key="6">
    <source>
        <dbReference type="SAM" id="MobiDB-lite"/>
    </source>
</evidence>
<dbReference type="GO" id="GO:0006606">
    <property type="term" value="P:protein import into nucleus"/>
    <property type="evidence" value="ECO:0007669"/>
    <property type="project" value="InterPro"/>
</dbReference>
<keyword evidence="4" id="KW-0677">Repeat</keyword>